<evidence type="ECO:0000313" key="2">
    <source>
        <dbReference type="Proteomes" id="UP000050554"/>
    </source>
</evidence>
<comment type="caution">
    <text evidence="1">The sequence shown here is derived from an EMBL/GenBank/DDBJ whole genome shotgun (WGS) entry which is preliminary data.</text>
</comment>
<organism evidence="1 2">
    <name type="scientific">Pseudomonas syringae pv. ribicola</name>
    <dbReference type="NCBI Taxonomy" id="55398"/>
    <lineage>
        <taxon>Bacteria</taxon>
        <taxon>Pseudomonadati</taxon>
        <taxon>Pseudomonadota</taxon>
        <taxon>Gammaproteobacteria</taxon>
        <taxon>Pseudomonadales</taxon>
        <taxon>Pseudomonadaceae</taxon>
        <taxon>Pseudomonas</taxon>
    </lineage>
</organism>
<dbReference type="Proteomes" id="UP000050554">
    <property type="component" value="Unassembled WGS sequence"/>
</dbReference>
<reference evidence="1 2" key="1">
    <citation type="submission" date="2015-09" db="EMBL/GenBank/DDBJ databases">
        <title>Genome announcement of multiple Pseudomonas syringae strains.</title>
        <authorList>
            <person name="Thakur S."/>
            <person name="Wang P.W."/>
            <person name="Gong Y."/>
            <person name="Weir B.S."/>
            <person name="Guttman D.S."/>
        </authorList>
    </citation>
    <scope>NUCLEOTIDE SEQUENCE [LARGE SCALE GENOMIC DNA]</scope>
    <source>
        <strain evidence="1 2">ICMP3882</strain>
    </source>
</reference>
<accession>A0A0N8SQY2</accession>
<gene>
    <name evidence="1" type="ORF">ALO47_05300</name>
</gene>
<dbReference type="EMBL" id="LJRF01000033">
    <property type="protein sequence ID" value="KPY50464.1"/>
    <property type="molecule type" value="Genomic_DNA"/>
</dbReference>
<evidence type="ECO:0000313" key="1">
    <source>
        <dbReference type="EMBL" id="KPY50464.1"/>
    </source>
</evidence>
<dbReference type="AlphaFoldDB" id="A0A0N8SQY2"/>
<protein>
    <submittedName>
        <fullName evidence="1">Uncharacterized protein</fullName>
    </submittedName>
</protein>
<proteinExistence type="predicted"/>
<name>A0A0N8SQY2_PSESI</name>
<sequence length="329" mass="35982">MKRPRSGEHPDRRPRVPGLDVLDHQAIEGLVIVLGNVADMRRRQHVAQRAERVVFRERLGIEHVQSGSGDSALLQGFDQRRFVDDRPARRIDDERAGLHPAQRFSIHEPSAALAEHQMHRQYIGLLEQRLLAHISDATFGGGLRCQILAPGDDLHAERLTVAGNPLADTAQPQNAQRLAVQIAAQPDLPVTGAQCIGFGHQIASDAHDQRPGQLRRCLLVAVGAAHRNIQPFGRCDVDGRIAHAAGGQQFQSRELAEQGGVEQGSFAHHADHIEVLEALDHGGSVGGEVMQEADLADGVQWRPVHHIAGHVLPVIKHSNGQSVHEQWSP</sequence>